<feature type="region of interest" description="Disordered" evidence="11">
    <location>
        <begin position="219"/>
        <end position="250"/>
    </location>
</feature>
<feature type="region of interest" description="Disordered" evidence="11">
    <location>
        <begin position="1320"/>
        <end position="1349"/>
    </location>
</feature>
<evidence type="ECO:0000313" key="14">
    <source>
        <dbReference type="Proteomes" id="UP000239649"/>
    </source>
</evidence>
<dbReference type="SUPFAM" id="SSF56112">
    <property type="entry name" value="Protein kinase-like (PK-like)"/>
    <property type="match status" value="1"/>
</dbReference>
<accession>A0A2P6VGP0</accession>
<proteinExistence type="inferred from homology"/>
<dbReference type="PANTHER" id="PTHR31620">
    <property type="entry name" value="PROTEIN RETICULATA-RELATED 2, CHLOROPLASTIC-RELATED"/>
    <property type="match status" value="1"/>
</dbReference>
<reference evidence="13 14" key="1">
    <citation type="journal article" date="2018" name="Plant J.">
        <title>Genome sequences of Chlorella sorokiniana UTEX 1602 and Micractinium conductrix SAG 241.80: implications to maltose excretion by a green alga.</title>
        <authorList>
            <person name="Arriola M.B."/>
            <person name="Velmurugan N."/>
            <person name="Zhang Y."/>
            <person name="Plunkett M.H."/>
            <person name="Hondzo H."/>
            <person name="Barney B.M."/>
        </authorList>
    </citation>
    <scope>NUCLEOTIDE SEQUENCE [LARGE SCALE GENOMIC DNA]</scope>
    <source>
        <strain evidence="13 14">SAG 241.80</strain>
    </source>
</reference>
<dbReference type="SUPFAM" id="SSF55781">
    <property type="entry name" value="GAF domain-like"/>
    <property type="match status" value="1"/>
</dbReference>
<evidence type="ECO:0000256" key="3">
    <source>
        <dbReference type="ARBA" id="ARBA00010793"/>
    </source>
</evidence>
<dbReference type="InterPro" id="IPR001245">
    <property type="entry name" value="Ser-Thr/Tyr_kinase_cat_dom"/>
</dbReference>
<dbReference type="GO" id="GO:0005524">
    <property type="term" value="F:ATP binding"/>
    <property type="evidence" value="ECO:0007669"/>
    <property type="project" value="InterPro"/>
</dbReference>
<dbReference type="PROSITE" id="PS00109">
    <property type="entry name" value="PROTEIN_KINASE_TYR"/>
    <property type="match status" value="1"/>
</dbReference>
<keyword evidence="14" id="KW-1185">Reference proteome</keyword>
<evidence type="ECO:0000256" key="5">
    <source>
        <dbReference type="ARBA" id="ARBA00022640"/>
    </source>
</evidence>
<evidence type="ECO:0000256" key="11">
    <source>
        <dbReference type="SAM" id="MobiDB-lite"/>
    </source>
</evidence>
<dbReference type="InterPro" id="IPR021825">
    <property type="entry name" value="RETICULATA-related"/>
</dbReference>
<comment type="similarity">
    <text evidence="3">Belongs to the RETICULATA family.</text>
</comment>
<evidence type="ECO:0000256" key="7">
    <source>
        <dbReference type="ARBA" id="ARBA00022946"/>
    </source>
</evidence>
<evidence type="ECO:0000256" key="8">
    <source>
        <dbReference type="ARBA" id="ARBA00022989"/>
    </source>
</evidence>
<dbReference type="GO" id="GO:0004672">
    <property type="term" value="F:protein kinase activity"/>
    <property type="evidence" value="ECO:0007669"/>
    <property type="project" value="InterPro"/>
</dbReference>
<keyword evidence="4" id="KW-0150">Chloroplast</keyword>
<keyword evidence="5" id="KW-0934">Plastid</keyword>
<feature type="domain" description="Protein kinase" evidence="12">
    <location>
        <begin position="1029"/>
        <end position="1314"/>
    </location>
</feature>
<dbReference type="OrthoDB" id="205639at2759"/>
<evidence type="ECO:0000256" key="9">
    <source>
        <dbReference type="ARBA" id="ARBA00023136"/>
    </source>
</evidence>
<keyword evidence="10" id="KW-0175">Coiled coil</keyword>
<dbReference type="InterPro" id="IPR035965">
    <property type="entry name" value="PAS-like_dom_sf"/>
</dbReference>
<feature type="compositionally biased region" description="Low complexity" evidence="11">
    <location>
        <begin position="576"/>
        <end position="590"/>
    </location>
</feature>
<comment type="caution">
    <text evidence="13">The sequence shown here is derived from an EMBL/GenBank/DDBJ whole genome shotgun (WGS) entry which is preliminary data.</text>
</comment>
<evidence type="ECO:0000256" key="10">
    <source>
        <dbReference type="SAM" id="Coils"/>
    </source>
</evidence>
<dbReference type="GO" id="GO:0009507">
    <property type="term" value="C:chloroplast"/>
    <property type="evidence" value="ECO:0007669"/>
    <property type="project" value="UniProtKB-SubCell"/>
</dbReference>
<evidence type="ECO:0000256" key="2">
    <source>
        <dbReference type="ARBA" id="ARBA00004229"/>
    </source>
</evidence>
<feature type="coiled-coil region" evidence="10">
    <location>
        <begin position="163"/>
        <end position="214"/>
    </location>
</feature>
<dbReference type="Pfam" id="PF07714">
    <property type="entry name" value="PK_Tyr_Ser-Thr"/>
    <property type="match status" value="1"/>
</dbReference>
<evidence type="ECO:0000313" key="13">
    <source>
        <dbReference type="EMBL" id="PSC73251.1"/>
    </source>
</evidence>
<dbReference type="InterPro" id="IPR000719">
    <property type="entry name" value="Prot_kinase_dom"/>
</dbReference>
<evidence type="ECO:0000256" key="6">
    <source>
        <dbReference type="ARBA" id="ARBA00022692"/>
    </source>
</evidence>
<dbReference type="Gene3D" id="3.30.200.20">
    <property type="entry name" value="Phosphorylase Kinase, domain 1"/>
    <property type="match status" value="1"/>
</dbReference>
<dbReference type="Gene3D" id="1.10.510.10">
    <property type="entry name" value="Transferase(Phosphotransferase) domain 1"/>
    <property type="match status" value="1"/>
</dbReference>
<keyword evidence="6" id="KW-0812">Transmembrane</keyword>
<keyword evidence="9" id="KW-0472">Membrane</keyword>
<dbReference type="PROSITE" id="PS50011">
    <property type="entry name" value="PROTEIN_KINASE_DOM"/>
    <property type="match status" value="1"/>
</dbReference>
<evidence type="ECO:0000256" key="1">
    <source>
        <dbReference type="ARBA" id="ARBA00004141"/>
    </source>
</evidence>
<evidence type="ECO:0000256" key="4">
    <source>
        <dbReference type="ARBA" id="ARBA00022528"/>
    </source>
</evidence>
<feature type="compositionally biased region" description="Gly residues" evidence="11">
    <location>
        <begin position="1322"/>
        <end position="1349"/>
    </location>
</feature>
<dbReference type="PANTHER" id="PTHR31620:SF8">
    <property type="entry name" value="PROTEIN RETICULATA-RELATED 4, CHLOROPLASTIC-LIKE"/>
    <property type="match status" value="1"/>
</dbReference>
<dbReference type="EMBL" id="LHPF02000007">
    <property type="protein sequence ID" value="PSC73251.1"/>
    <property type="molecule type" value="Genomic_DNA"/>
</dbReference>
<dbReference type="GO" id="GO:0016020">
    <property type="term" value="C:membrane"/>
    <property type="evidence" value="ECO:0007669"/>
    <property type="project" value="UniProtKB-SubCell"/>
</dbReference>
<dbReference type="SUPFAM" id="SSF55785">
    <property type="entry name" value="PYP-like sensor domain (PAS domain)"/>
    <property type="match status" value="1"/>
</dbReference>
<comment type="subcellular location">
    <subcellularLocation>
        <location evidence="1">Membrane</location>
        <topology evidence="1">Multi-pass membrane protein</topology>
    </subcellularLocation>
    <subcellularLocation>
        <location evidence="2">Plastid</location>
        <location evidence="2">Chloroplast</location>
    </subcellularLocation>
</comment>
<protein>
    <submittedName>
        <fullName evidence="13">RETICULATA-RELATED chloroplastic-like isoform X1</fullName>
    </submittedName>
</protein>
<keyword evidence="8" id="KW-1133">Transmembrane helix</keyword>
<feature type="coiled-coil region" evidence="10">
    <location>
        <begin position="86"/>
        <end position="120"/>
    </location>
</feature>
<dbReference type="InterPro" id="IPR029016">
    <property type="entry name" value="GAF-like_dom_sf"/>
</dbReference>
<dbReference type="Gene3D" id="3.30.450.40">
    <property type="match status" value="1"/>
</dbReference>
<dbReference type="Pfam" id="PF11891">
    <property type="entry name" value="RETICULATA-like"/>
    <property type="match status" value="1"/>
</dbReference>
<keyword evidence="7" id="KW-0809">Transit peptide</keyword>
<evidence type="ECO:0000259" key="12">
    <source>
        <dbReference type="PROSITE" id="PS50011"/>
    </source>
</evidence>
<feature type="compositionally biased region" description="Gly residues" evidence="11">
    <location>
        <begin position="235"/>
        <end position="250"/>
    </location>
</feature>
<gene>
    <name evidence="13" type="ORF">C2E20_3386</name>
</gene>
<dbReference type="InterPro" id="IPR011009">
    <property type="entry name" value="Kinase-like_dom_sf"/>
</dbReference>
<dbReference type="Proteomes" id="UP000239649">
    <property type="component" value="Unassembled WGS sequence"/>
</dbReference>
<feature type="region of interest" description="Disordered" evidence="11">
    <location>
        <begin position="567"/>
        <end position="595"/>
    </location>
</feature>
<sequence length="1349" mass="139807">MIPPAPVAPDLLQLLPSGALDFQDDALSGLQDAADTLAAVAAALQLQDTRPAAMTAAAAAAAAAAQRAQDEEEVAFETGRRLAAQVAAARAALAHLEALAAELDAAATGLRDEAAAATQEAAGHAEKTRKYETQQAGIAVRLASMGCCPEIGQVLLQARGRERGRLAAELQAAEGELARYRELPADTAAACAATAEKRAELARLRARLREHLDALHAGDSEATPALGGVPPSGSGNTGGGGGGDDGNGGNGSGAVGGAILAGRAVETLPADLAEALAAGKLPQEILQRFLDMEKNPFLAWLMRIGGFRERLLADPSFMVKVAIEVGIGVVTKTTAEYTKRGDDFKSELDFVFANLVMAIIADFMLVWLPAPTFAAKGGAAAAGFNPLGKIFAGCPDNAFQKVPPGYAPFSIGQRVGAVVRNGTKLFGVGFCASLLGVGITNGLMGVRQMLDPSFVPLNPPQDVLVMSAAYGSYMASSSNLRYQLLAGLIEERGIEVMFKSNPAVCHALSFIVRTGNTFLGSLLPINSPLGSHAAASAHKRSSPLRMGNLASCLCSDTCSTGGRLEQVAEQPDQAETRPAPSAAANAAEASVPPPAAVAPAPTAASILSAGVAAAVAAGLDEEAEQGSCSALYGLAPRDSVIPHNEAQRLSALRSLGVISQPTGAQFGSISSLLKLVFEVPIAQVPNSGEEPWAAYPRCTSHCRFIFEPVNHELLIVEDMVEDARFKESVWVLGAPHIRFYASAPLVSTDGGHRYGTLCVADLQPRHFSAQQYQMLSHLSEVAVRELEGAAFGHFKQLVLEQARSSVRRLVRGLDCFAEGIMLLDVSEGFAIKYVNTAWTRLTGLTQQHASGTTFWDLFGNVAPGGGASQAEVQEAVRSRRPFTVTCGLLPMAMAESTCFSGRAAAAAGPGQLSSSRLAGAAFSSSSGGSGEGVFSATFTPASAPEFRPDEQFLGIPVVVPAAGAAGASGDPSRSLWFATLQQRPSPPPSAPTGSSVSSTVGSPAYGCASTAAFSSCSMEHLRPRNMQGATLGPLLGAGANGRAYRGVWQNSEVCIKVLNITTPLSAAAAGDGGGGAAPLLEAVLTSALRHPNIVPTYAWGVSEGAVNALGQHESQVWIVQTLCTLGTLAHARDRGLFMDTATQGPDLRTVLLTMRDVAAALAYLHGLAVLHGDLSSYNVLLNPSSLDERGFTAMVADFGLSRPSWMAGSDSLPRGACGTAAYMPMELLTRDELSPAVDTFAAGVVFWELMQGRRAWRGMGPMQIIAAVTVQQQVLSIPSHWPQPIQALVRSCLSHDPGDRPTAPQLLDQLTSMLAEEQRGGALNGGLDGGRGGGGMDGNGTVGGSTGEQ</sequence>
<name>A0A2P6VGP0_9CHLO</name>
<organism evidence="13 14">
    <name type="scientific">Micractinium conductrix</name>
    <dbReference type="NCBI Taxonomy" id="554055"/>
    <lineage>
        <taxon>Eukaryota</taxon>
        <taxon>Viridiplantae</taxon>
        <taxon>Chlorophyta</taxon>
        <taxon>core chlorophytes</taxon>
        <taxon>Trebouxiophyceae</taxon>
        <taxon>Chlorellales</taxon>
        <taxon>Chlorellaceae</taxon>
        <taxon>Chlorella clade</taxon>
        <taxon>Micractinium</taxon>
    </lineage>
</organism>
<dbReference type="InterPro" id="IPR008266">
    <property type="entry name" value="Tyr_kinase_AS"/>
</dbReference>
<dbReference type="Gene3D" id="3.30.450.20">
    <property type="entry name" value="PAS domain"/>
    <property type="match status" value="1"/>
</dbReference>